<protein>
    <submittedName>
        <fullName evidence="2">Uncharacterized protein</fullName>
    </submittedName>
</protein>
<reference evidence="3" key="4">
    <citation type="journal article" date="2022" name="Microb. Genom.">
        <title>A global pangenome for the wheat fungal pathogen Pyrenophora tritici-repentis and prediction of effector protein structural homology.</title>
        <authorList>
            <person name="Moolhuijzen P.M."/>
            <person name="See P.T."/>
            <person name="Shi G."/>
            <person name="Powell H.R."/>
            <person name="Cockram J."/>
            <person name="Jorgensen L.N."/>
            <person name="Benslimane H."/>
            <person name="Strelkov S.E."/>
            <person name="Turner J."/>
            <person name="Liu Z."/>
            <person name="Moffat C.S."/>
        </authorList>
    </citation>
    <scope>NUCLEOTIDE SEQUENCE [LARGE SCALE GENOMIC DNA]</scope>
</reference>
<accession>A0A2W1GC21</accession>
<name>A0A2W1GC21_9PLEO</name>
<dbReference type="OrthoDB" id="3687828at2759"/>
<dbReference type="EMBL" id="NRDI02000011">
    <property type="protein sequence ID" value="KAI1512642.1"/>
    <property type="molecule type" value="Genomic_DNA"/>
</dbReference>
<dbReference type="Proteomes" id="UP000245464">
    <property type="component" value="Chromosome 10"/>
</dbReference>
<evidence type="ECO:0000313" key="3">
    <source>
        <dbReference type="Proteomes" id="UP000249757"/>
    </source>
</evidence>
<proteinExistence type="predicted"/>
<reference evidence="1" key="1">
    <citation type="journal article" date="2018" name="BMC Genomics">
        <title>Comparative genomics of the wheat fungal pathogen Pyrenophora tritici-repentis reveals chromosomal variations and genome plasticity.</title>
        <authorList>
            <person name="Moolhuijzen P."/>
            <person name="See P.T."/>
            <person name="Hane J.K."/>
            <person name="Shi G."/>
            <person name="Liu Z."/>
            <person name="Oliver R.P."/>
            <person name="Moffat C.S."/>
        </authorList>
    </citation>
    <scope>NUCLEOTIDE SEQUENCE [LARGE SCALE GENOMIC DNA]</scope>
    <source>
        <strain evidence="1">M4</strain>
    </source>
</reference>
<reference evidence="2" key="2">
    <citation type="submission" date="2021-05" db="EMBL/GenBank/DDBJ databases">
        <authorList>
            <person name="Moolhuijzen P.M."/>
            <person name="Moffat C.S."/>
        </authorList>
    </citation>
    <scope>NUCLEOTIDE SEQUENCE</scope>
    <source>
        <strain evidence="2">86-124</strain>
    </source>
</reference>
<reference evidence="2" key="3">
    <citation type="journal article" date="2022" name="bioRxiv">
        <title>A global pangenome for the wheat fungal pathogen Pyrenophora tritici-repentis and prediction of effector protein structural homology.</title>
        <authorList>
            <person name="Moolhuijzen P."/>
            <person name="See P.T."/>
            <person name="Shi G."/>
            <person name="Powell H.R."/>
            <person name="Cockram J."/>
            <person name="Jorgensen L.N."/>
            <person name="Benslimane H."/>
            <person name="Strelkov S.E."/>
            <person name="Turner J."/>
            <person name="Liu Z."/>
            <person name="Moffat C.S."/>
        </authorList>
    </citation>
    <scope>NUCLEOTIDE SEQUENCE</scope>
    <source>
        <strain evidence="2">86-124</strain>
    </source>
</reference>
<gene>
    <name evidence="2" type="ORF">Ptr86124_008608</name>
    <name evidence="1" type="ORF">PtrM4_050210</name>
</gene>
<keyword evidence="3" id="KW-1185">Reference proteome</keyword>
<evidence type="ECO:0000313" key="2">
    <source>
        <dbReference type="EMBL" id="KAI1512642.1"/>
    </source>
</evidence>
<evidence type="ECO:0000313" key="1">
    <source>
        <dbReference type="EMBL" id="KAF7565587.1"/>
    </source>
</evidence>
<organism evidence="2 3">
    <name type="scientific">Pyrenophora tritici-repentis</name>
    <dbReference type="NCBI Taxonomy" id="45151"/>
    <lineage>
        <taxon>Eukaryota</taxon>
        <taxon>Fungi</taxon>
        <taxon>Dikarya</taxon>
        <taxon>Ascomycota</taxon>
        <taxon>Pezizomycotina</taxon>
        <taxon>Dothideomycetes</taxon>
        <taxon>Pleosporomycetidae</taxon>
        <taxon>Pleosporales</taxon>
        <taxon>Pleosporineae</taxon>
        <taxon>Pleosporaceae</taxon>
        <taxon>Pyrenophora</taxon>
    </lineage>
</organism>
<dbReference type="EMBL" id="NQIK02000010">
    <property type="protein sequence ID" value="KAF7565587.1"/>
    <property type="molecule type" value="Genomic_DNA"/>
</dbReference>
<dbReference type="AlphaFoldDB" id="A0A2W1GC21"/>
<sequence>METPKTRRNLGKQVVRLNGLNDIRIGTPAHPVTYPPPPTYATVTQATAIPKPLKSVADCTFEQYQAANLGVGEKHALIGQLRDEMPIMDRDEIDELTLRELSTVLEHCIFPTCKMMQIDPVAVKRMLDDQFRKAYGVETETEVLGKLGLGRLEDFDKAMAMQKKEAAAAYVKSDVADDVTLIGDGGVQAETPVSKAPPNKKIKQMPLIDTEKDIKAYITRRKRGRYEVKVVCLRSRAVCVKWLDMDTVS</sequence>
<dbReference type="Proteomes" id="UP000249757">
    <property type="component" value="Unassembled WGS sequence"/>
</dbReference>
<comment type="caution">
    <text evidence="2">The sequence shown here is derived from an EMBL/GenBank/DDBJ whole genome shotgun (WGS) entry which is preliminary data.</text>
</comment>
<dbReference type="OMA" id="IFPTCKM"/>